<reference evidence="2" key="1">
    <citation type="submission" date="2022-10" db="EMBL/GenBank/DDBJ databases">
        <authorList>
            <person name="Chen Y."/>
            <person name="Dougan E. K."/>
            <person name="Chan C."/>
            <person name="Rhodes N."/>
            <person name="Thang M."/>
        </authorList>
    </citation>
    <scope>NUCLEOTIDE SEQUENCE</scope>
</reference>
<evidence type="ECO:0000313" key="2">
    <source>
        <dbReference type="EMBL" id="CAI3990076.1"/>
    </source>
</evidence>
<gene>
    <name evidence="2" type="ORF">C1SCF055_LOCUS17096</name>
</gene>
<sequence>MVVNTVLASGIALVLATLVQVLLAWAWLEPFGLSHGGEHCACLWHWQSLPPLGLPFTKPSHPPLLCWCCFVAAVVGRGHCKAFALFAPTQWECDCIFIGLYLEYGKGDTDGDGCLSSEQQRENQRGMAAMASAFASPVSVASAGRSATGATRATRATLASRGAGGVAVADETGWHPKLAATAALAVTFSLGKRGKRAAVRPKVFCRATNIFERSSLEAGAKLLEEAVKSSNGSNPTEFTSFSEEKNRQSYVSQQAALEGLEDVNGVDDDGLPLVYSVERIANFWVLWA</sequence>
<proteinExistence type="predicted"/>
<dbReference type="AlphaFoldDB" id="A0A9P1CEQ2"/>
<keyword evidence="1" id="KW-1133">Transmembrane helix</keyword>
<evidence type="ECO:0000313" key="3">
    <source>
        <dbReference type="EMBL" id="CAL1143451.1"/>
    </source>
</evidence>
<dbReference type="EMBL" id="CAMXCT010001437">
    <property type="protein sequence ID" value="CAI3990076.1"/>
    <property type="molecule type" value="Genomic_DNA"/>
</dbReference>
<keyword evidence="1" id="KW-0472">Membrane</keyword>
<reference evidence="3" key="2">
    <citation type="submission" date="2024-04" db="EMBL/GenBank/DDBJ databases">
        <authorList>
            <person name="Chen Y."/>
            <person name="Shah S."/>
            <person name="Dougan E. K."/>
            <person name="Thang M."/>
            <person name="Chan C."/>
        </authorList>
    </citation>
    <scope>NUCLEOTIDE SEQUENCE [LARGE SCALE GENOMIC DNA]</scope>
</reference>
<feature type="transmembrane region" description="Helical" evidence="1">
    <location>
        <begin position="6"/>
        <end position="28"/>
    </location>
</feature>
<protein>
    <submittedName>
        <fullName evidence="2">Uncharacterized protein</fullName>
    </submittedName>
</protein>
<keyword evidence="1" id="KW-0812">Transmembrane</keyword>
<organism evidence="2">
    <name type="scientific">Cladocopium goreaui</name>
    <dbReference type="NCBI Taxonomy" id="2562237"/>
    <lineage>
        <taxon>Eukaryota</taxon>
        <taxon>Sar</taxon>
        <taxon>Alveolata</taxon>
        <taxon>Dinophyceae</taxon>
        <taxon>Suessiales</taxon>
        <taxon>Symbiodiniaceae</taxon>
        <taxon>Cladocopium</taxon>
    </lineage>
</organism>
<dbReference type="OrthoDB" id="10550444at2759"/>
<dbReference type="EMBL" id="CAMXCT030001437">
    <property type="protein sequence ID" value="CAL4777388.1"/>
    <property type="molecule type" value="Genomic_DNA"/>
</dbReference>
<dbReference type="EMBL" id="CAMXCT020001437">
    <property type="protein sequence ID" value="CAL1143451.1"/>
    <property type="molecule type" value="Genomic_DNA"/>
</dbReference>
<accession>A0A9P1CEQ2</accession>
<evidence type="ECO:0000313" key="4">
    <source>
        <dbReference type="Proteomes" id="UP001152797"/>
    </source>
</evidence>
<evidence type="ECO:0000256" key="1">
    <source>
        <dbReference type="SAM" id="Phobius"/>
    </source>
</evidence>
<dbReference type="Proteomes" id="UP001152797">
    <property type="component" value="Unassembled WGS sequence"/>
</dbReference>
<comment type="caution">
    <text evidence="2">The sequence shown here is derived from an EMBL/GenBank/DDBJ whole genome shotgun (WGS) entry which is preliminary data.</text>
</comment>
<name>A0A9P1CEQ2_9DINO</name>
<keyword evidence="4" id="KW-1185">Reference proteome</keyword>